<dbReference type="AlphaFoldDB" id="A0A951P8R5"/>
<reference evidence="1" key="1">
    <citation type="submission" date="2021-05" db="EMBL/GenBank/DDBJ databases">
        <authorList>
            <person name="Pietrasiak N."/>
            <person name="Ward R."/>
            <person name="Stajich J.E."/>
            <person name="Kurbessoian T."/>
        </authorList>
    </citation>
    <scope>NUCLEOTIDE SEQUENCE</scope>
    <source>
        <strain evidence="1">GSE-TBD4-15B</strain>
    </source>
</reference>
<accession>A0A951P8R5</accession>
<proteinExistence type="predicted"/>
<evidence type="ECO:0000313" key="1">
    <source>
        <dbReference type="EMBL" id="MBW4464199.1"/>
    </source>
</evidence>
<organism evidence="1 2">
    <name type="scientific">Pegethrix bostrychoides GSE-TBD4-15B</name>
    <dbReference type="NCBI Taxonomy" id="2839662"/>
    <lineage>
        <taxon>Bacteria</taxon>
        <taxon>Bacillati</taxon>
        <taxon>Cyanobacteriota</taxon>
        <taxon>Cyanophyceae</taxon>
        <taxon>Oculatellales</taxon>
        <taxon>Oculatellaceae</taxon>
        <taxon>Pegethrix</taxon>
    </lineage>
</organism>
<dbReference type="Gene3D" id="3.40.50.2000">
    <property type="entry name" value="Glycogen Phosphorylase B"/>
    <property type="match status" value="1"/>
</dbReference>
<gene>
    <name evidence="1" type="ORF">KME07_02010</name>
</gene>
<evidence type="ECO:0000313" key="2">
    <source>
        <dbReference type="Proteomes" id="UP000707356"/>
    </source>
</evidence>
<dbReference type="Pfam" id="PF13692">
    <property type="entry name" value="Glyco_trans_1_4"/>
    <property type="match status" value="1"/>
</dbReference>
<reference evidence="1" key="2">
    <citation type="journal article" date="2022" name="Microbiol. Resour. Announc.">
        <title>Metagenome Sequencing to Explore Phylogenomics of Terrestrial Cyanobacteria.</title>
        <authorList>
            <person name="Ward R.D."/>
            <person name="Stajich J.E."/>
            <person name="Johansen J.R."/>
            <person name="Huntemann M."/>
            <person name="Clum A."/>
            <person name="Foster B."/>
            <person name="Foster B."/>
            <person name="Roux S."/>
            <person name="Palaniappan K."/>
            <person name="Varghese N."/>
            <person name="Mukherjee S."/>
            <person name="Reddy T.B.K."/>
            <person name="Daum C."/>
            <person name="Copeland A."/>
            <person name="Chen I.A."/>
            <person name="Ivanova N.N."/>
            <person name="Kyrpides N.C."/>
            <person name="Shapiro N."/>
            <person name="Eloe-Fadrosh E.A."/>
            <person name="Pietrasiak N."/>
        </authorList>
    </citation>
    <scope>NUCLEOTIDE SEQUENCE</scope>
    <source>
        <strain evidence="1">GSE-TBD4-15B</strain>
    </source>
</reference>
<dbReference type="Proteomes" id="UP000707356">
    <property type="component" value="Unassembled WGS sequence"/>
</dbReference>
<protein>
    <submittedName>
        <fullName evidence="1">Glycosyltransferase</fullName>
    </submittedName>
</protein>
<sequence length="422" mass="48529">MKNTVFVSLNPDTHTLSGHYFFYDLNLKRACDDASMNFFSLCWSKTDVKNVEATEVFLPVFTDHSWTIGNQGPDGPDQDKINTFKRELIAGIELIKQKVSCDEIILYMYTGSLYHAEVISQLVLRSKNIRAVINLFWLPFYDVESRDFQNRWLTFIRMMGRSLKVCLTVTTIEMQKTLTQATGIRFEVSPHPSTTFPDYTFPKMQAEVLMKRPEAKSAFNVLFPGRVGHGQYGLEKGYLLMVDIIANLLNRSLPFSCQCTARQFVDVKRDDVDSALERIKHLVHFVDGELTDDSFIEMMKKSDVVILPYYRGSFSRRTSGLFTDAIYLGKPVVSLQGTWMGNRIEELSCGVVAETDEPEAFTNAILDVIQQYEFYERQAVTAASIWFQDNNWLSLHRSVVSSKETAFSLHEQRNFYSKYTFV</sequence>
<name>A0A951P8R5_9CYAN</name>
<dbReference type="EMBL" id="JAHHHV010000007">
    <property type="protein sequence ID" value="MBW4464199.1"/>
    <property type="molecule type" value="Genomic_DNA"/>
</dbReference>
<comment type="caution">
    <text evidence="1">The sequence shown here is derived from an EMBL/GenBank/DDBJ whole genome shotgun (WGS) entry which is preliminary data.</text>
</comment>
<dbReference type="SUPFAM" id="SSF53756">
    <property type="entry name" value="UDP-Glycosyltransferase/glycogen phosphorylase"/>
    <property type="match status" value="1"/>
</dbReference>